<dbReference type="EMBL" id="FLUQ01000001">
    <property type="protein sequence ID" value="SBV93835.1"/>
    <property type="molecule type" value="Genomic_DNA"/>
</dbReference>
<reference evidence="2" key="1">
    <citation type="submission" date="2016-04" db="EMBL/GenBank/DDBJ databases">
        <authorList>
            <person name="Evans L.H."/>
            <person name="Alamgir A."/>
            <person name="Owens N."/>
            <person name="Weber N.D."/>
            <person name="Virtaneva K."/>
            <person name="Barbian K."/>
            <person name="Babar A."/>
            <person name="Rosenke K."/>
        </authorList>
    </citation>
    <scope>NUCLEOTIDE SEQUENCE</scope>
    <source>
        <strain evidence="2">86</strain>
    </source>
</reference>
<protein>
    <recommendedName>
        <fullName evidence="3">Flagellar hook-associated protein 1</fullName>
    </recommendedName>
</protein>
<evidence type="ECO:0008006" key="3">
    <source>
        <dbReference type="Google" id="ProtNLM"/>
    </source>
</evidence>
<evidence type="ECO:0000313" key="2">
    <source>
        <dbReference type="EMBL" id="SBV93835.1"/>
    </source>
</evidence>
<feature type="region of interest" description="Disordered" evidence="1">
    <location>
        <begin position="1"/>
        <end position="39"/>
    </location>
</feature>
<organism evidence="2">
    <name type="scientific">uncultured delta proteobacterium</name>
    <dbReference type="NCBI Taxonomy" id="34034"/>
    <lineage>
        <taxon>Bacteria</taxon>
        <taxon>Deltaproteobacteria</taxon>
        <taxon>environmental samples</taxon>
    </lineage>
</organism>
<evidence type="ECO:0000256" key="1">
    <source>
        <dbReference type="SAM" id="MobiDB-lite"/>
    </source>
</evidence>
<accession>A0A212J3U5</accession>
<gene>
    <name evidence="2" type="ORF">KL86DPRO_10599</name>
</gene>
<feature type="compositionally biased region" description="Polar residues" evidence="1">
    <location>
        <begin position="1"/>
        <end position="16"/>
    </location>
</feature>
<name>A0A212J3U5_9DELT</name>
<proteinExistence type="predicted"/>
<sequence length="197" mass="21241">MTISSIYANQPGTVGSTGEKYTPDARGDAAGKAPGSGTLQEMTDQAKLSSLAPRIQAVLSEIAGSENNVLNTLSANVEKLQEGFIDTLYTTLSENGVDLTQKMTLRLDRNNSLTVAGEHPEKERMDAILSENPALSTAFGEIASQSEVLRDLTNINKVMTRHTGMEAYTASGADKSSYSVYQMSLKGDMSHFYFSRT</sequence>
<dbReference type="AlphaFoldDB" id="A0A212J3U5"/>